<reference evidence="2 3" key="1">
    <citation type="submission" date="2019-11" db="EMBL/GenBank/DDBJ databases">
        <title>Whole genome sequence of Oryza granulata.</title>
        <authorList>
            <person name="Li W."/>
        </authorList>
    </citation>
    <scope>NUCLEOTIDE SEQUENCE [LARGE SCALE GENOMIC DNA]</scope>
    <source>
        <strain evidence="3">cv. Menghai</strain>
        <tissue evidence="2">Leaf</tissue>
    </source>
</reference>
<name>A0A6G1CVG7_9ORYZ</name>
<feature type="compositionally biased region" description="Pro residues" evidence="1">
    <location>
        <begin position="66"/>
        <end position="89"/>
    </location>
</feature>
<protein>
    <submittedName>
        <fullName evidence="2">Uncharacterized protein</fullName>
    </submittedName>
</protein>
<accession>A0A6G1CVG7</accession>
<dbReference type="AlphaFoldDB" id="A0A6G1CVG7"/>
<gene>
    <name evidence="2" type="ORF">E2562_031758</name>
</gene>
<organism evidence="2 3">
    <name type="scientific">Oryza meyeriana var. granulata</name>
    <dbReference type="NCBI Taxonomy" id="110450"/>
    <lineage>
        <taxon>Eukaryota</taxon>
        <taxon>Viridiplantae</taxon>
        <taxon>Streptophyta</taxon>
        <taxon>Embryophyta</taxon>
        <taxon>Tracheophyta</taxon>
        <taxon>Spermatophyta</taxon>
        <taxon>Magnoliopsida</taxon>
        <taxon>Liliopsida</taxon>
        <taxon>Poales</taxon>
        <taxon>Poaceae</taxon>
        <taxon>BOP clade</taxon>
        <taxon>Oryzoideae</taxon>
        <taxon>Oryzeae</taxon>
        <taxon>Oryzinae</taxon>
        <taxon>Oryza</taxon>
        <taxon>Oryza meyeriana</taxon>
    </lineage>
</organism>
<sequence length="128" mass="13934">MATYHFSLQQPVEDTSFRGLRPFQTGIRGPLRLAVFFSVATAAGRSRTPSRTFPTGRDVPLEASEPSPPMAPFPSRSPFPPLASPPPPIGALTDKTAPPTAFGRRRRLLRFPIEGFRASSGEEEEGAR</sequence>
<evidence type="ECO:0000313" key="2">
    <source>
        <dbReference type="EMBL" id="KAF0904082.1"/>
    </source>
</evidence>
<evidence type="ECO:0000313" key="3">
    <source>
        <dbReference type="Proteomes" id="UP000479710"/>
    </source>
</evidence>
<dbReference type="Proteomes" id="UP000479710">
    <property type="component" value="Unassembled WGS sequence"/>
</dbReference>
<proteinExistence type="predicted"/>
<feature type="region of interest" description="Disordered" evidence="1">
    <location>
        <begin position="45"/>
        <end position="104"/>
    </location>
</feature>
<dbReference type="EMBL" id="SPHZ02000008">
    <property type="protein sequence ID" value="KAF0904082.1"/>
    <property type="molecule type" value="Genomic_DNA"/>
</dbReference>
<keyword evidence="3" id="KW-1185">Reference proteome</keyword>
<evidence type="ECO:0000256" key="1">
    <source>
        <dbReference type="SAM" id="MobiDB-lite"/>
    </source>
</evidence>
<comment type="caution">
    <text evidence="2">The sequence shown here is derived from an EMBL/GenBank/DDBJ whole genome shotgun (WGS) entry which is preliminary data.</text>
</comment>